<dbReference type="OrthoDB" id="5581259at2759"/>
<gene>
    <name evidence="7" type="ORF">T551_02324</name>
</gene>
<reference evidence="8" key="1">
    <citation type="journal article" date="2016" name="Nat. Commun.">
        <title>Genome analysis of three Pneumocystis species reveals adaptation mechanisms to life exclusively in mammalian hosts.</title>
        <authorList>
            <person name="Ma L."/>
            <person name="Chen Z."/>
            <person name="Huang D.W."/>
            <person name="Kutty G."/>
            <person name="Ishihara M."/>
            <person name="Wang H."/>
            <person name="Abouelleil A."/>
            <person name="Bishop L."/>
            <person name="Davey E."/>
            <person name="Deng R."/>
            <person name="Deng X."/>
            <person name="Fan L."/>
            <person name="Fantoni G."/>
            <person name="Fitzgerald M."/>
            <person name="Gogineni E."/>
            <person name="Goldberg J.M."/>
            <person name="Handley G."/>
            <person name="Hu X."/>
            <person name="Huber C."/>
            <person name="Jiao X."/>
            <person name="Jones K."/>
            <person name="Levin J.Z."/>
            <person name="Liu Y."/>
            <person name="Macdonald P."/>
            <person name="Melnikov A."/>
            <person name="Raley C."/>
            <person name="Sassi M."/>
            <person name="Sherman B.T."/>
            <person name="Song X."/>
            <person name="Sykes S."/>
            <person name="Tran B."/>
            <person name="Walsh L."/>
            <person name="Xia Y."/>
            <person name="Yang J."/>
            <person name="Young S."/>
            <person name="Zeng Q."/>
            <person name="Zheng X."/>
            <person name="Stephens R."/>
            <person name="Nusbaum C."/>
            <person name="Birren B.W."/>
            <person name="Azadi P."/>
            <person name="Lempicki R.A."/>
            <person name="Cuomo C.A."/>
            <person name="Kovacs J.A."/>
        </authorList>
    </citation>
    <scope>NUCLEOTIDE SEQUENCE [LARGE SCALE GENOMIC DNA]</scope>
    <source>
        <strain evidence="8">RU7</strain>
    </source>
</reference>
<evidence type="ECO:0000313" key="7">
    <source>
        <dbReference type="EMBL" id="KTW29050.1"/>
    </source>
</evidence>
<dbReference type="Pfam" id="PF03661">
    <property type="entry name" value="TMEM33_Pom33"/>
    <property type="match status" value="1"/>
</dbReference>
<evidence type="ECO:0000256" key="2">
    <source>
        <dbReference type="ARBA" id="ARBA00007322"/>
    </source>
</evidence>
<dbReference type="GO" id="GO:1990809">
    <property type="term" value="P:endoplasmic reticulum tubular network membrane organization"/>
    <property type="evidence" value="ECO:0007669"/>
    <property type="project" value="EnsemblFungi"/>
</dbReference>
<sequence length="279" mass="32798">MSSQNYTQHSLSHRIQFLVKHPQFVWFIGHTVLLLFSIRYLLSYITFSSVHHLFCYRTAFMGAILTYGIVVYKTYARISSQGKIDFSILMRIWMDENVQYLFLAIMWFVSRPIAVSLIPYTIFSLFHFLTYFRSNILPTLNPNALKSDEKSLEASVCRHIQHLVKIYYESAMKLVSKVEVILIGTRVLIGAFAFQNSFTILMFYAFFIRYRYFTSTYTRQTFLYITIHIDHLIADSRVPASVRSIWMTVKRLLRDYAAKPIINNSSQVFNGKEAFNKQQ</sequence>
<evidence type="ECO:0000256" key="5">
    <source>
        <dbReference type="ARBA" id="ARBA00023136"/>
    </source>
</evidence>
<accession>A0A0W4ZKZ8</accession>
<dbReference type="InterPro" id="IPR005344">
    <property type="entry name" value="TMEM33/Pom33"/>
</dbReference>
<evidence type="ECO:0000256" key="6">
    <source>
        <dbReference type="SAM" id="Phobius"/>
    </source>
</evidence>
<comment type="similarity">
    <text evidence="2">Belongs to the PER33/POM33 family.</text>
</comment>
<feature type="transmembrane region" description="Helical" evidence="6">
    <location>
        <begin position="54"/>
        <end position="72"/>
    </location>
</feature>
<feature type="transmembrane region" description="Helical" evidence="6">
    <location>
        <begin position="180"/>
        <end position="207"/>
    </location>
</feature>
<dbReference type="VEuPathDB" id="FungiDB:T551_02324"/>
<dbReference type="eggNOG" id="KOG4002">
    <property type="taxonomic scope" value="Eukaryota"/>
</dbReference>
<organism evidence="7 8">
    <name type="scientific">Pneumocystis jirovecii (strain RU7)</name>
    <name type="common">Human pneumocystis pneumonia agent</name>
    <dbReference type="NCBI Taxonomy" id="1408657"/>
    <lineage>
        <taxon>Eukaryota</taxon>
        <taxon>Fungi</taxon>
        <taxon>Dikarya</taxon>
        <taxon>Ascomycota</taxon>
        <taxon>Taphrinomycotina</taxon>
        <taxon>Pneumocystomycetes</taxon>
        <taxon>Pneumocystaceae</taxon>
        <taxon>Pneumocystis</taxon>
    </lineage>
</organism>
<dbReference type="GO" id="GO:0140480">
    <property type="term" value="P:mitotic spindle pole body insertion into the nuclear envelope"/>
    <property type="evidence" value="ECO:0007669"/>
    <property type="project" value="EnsemblFungi"/>
</dbReference>
<comment type="subcellular location">
    <subcellularLocation>
        <location evidence="1">Membrane</location>
        <topology evidence="1">Multi-pass membrane protein</topology>
    </subcellularLocation>
</comment>
<keyword evidence="5 6" id="KW-0472">Membrane</keyword>
<feature type="transmembrane region" description="Helical" evidence="6">
    <location>
        <begin position="100"/>
        <end position="123"/>
    </location>
</feature>
<evidence type="ECO:0000256" key="1">
    <source>
        <dbReference type="ARBA" id="ARBA00004141"/>
    </source>
</evidence>
<dbReference type="PANTHER" id="PTHR12703">
    <property type="entry name" value="TRANSMEMBRANE PROTEIN 33"/>
    <property type="match status" value="1"/>
</dbReference>
<dbReference type="GO" id="GO:0032153">
    <property type="term" value="C:cell division site"/>
    <property type="evidence" value="ECO:0007669"/>
    <property type="project" value="EnsemblFungi"/>
</dbReference>
<dbReference type="GO" id="GO:0032541">
    <property type="term" value="C:cortical endoplasmic reticulum"/>
    <property type="evidence" value="ECO:0007669"/>
    <property type="project" value="EnsemblFungi"/>
</dbReference>
<dbReference type="STRING" id="1408657.A0A0W4ZKZ8"/>
<dbReference type="AlphaFoldDB" id="A0A0W4ZKZ8"/>
<evidence type="ECO:0000256" key="3">
    <source>
        <dbReference type="ARBA" id="ARBA00022692"/>
    </source>
</evidence>
<evidence type="ECO:0000256" key="4">
    <source>
        <dbReference type="ARBA" id="ARBA00022989"/>
    </source>
</evidence>
<name>A0A0W4ZKZ8_PNEJ7</name>
<dbReference type="EMBL" id="LFWA01000010">
    <property type="protein sequence ID" value="KTW29050.1"/>
    <property type="molecule type" value="Genomic_DNA"/>
</dbReference>
<keyword evidence="3 6" id="KW-0812">Transmembrane</keyword>
<dbReference type="GO" id="GO:0071763">
    <property type="term" value="P:nuclear membrane organization"/>
    <property type="evidence" value="ECO:0007669"/>
    <property type="project" value="EnsemblFungi"/>
</dbReference>
<dbReference type="RefSeq" id="XP_018229159.1">
    <property type="nucleotide sequence ID" value="XM_018374587.1"/>
</dbReference>
<dbReference type="PANTHER" id="PTHR12703:SF4">
    <property type="entry name" value="TRANSMEMBRANE PROTEIN 33"/>
    <property type="match status" value="1"/>
</dbReference>
<protein>
    <submittedName>
        <fullName evidence="7">Uncharacterized protein</fullName>
    </submittedName>
</protein>
<keyword evidence="4 6" id="KW-1133">Transmembrane helix</keyword>
<proteinExistence type="inferred from homology"/>
<dbReference type="InterPro" id="IPR051645">
    <property type="entry name" value="PER33/POM33_regulator"/>
</dbReference>
<dbReference type="Proteomes" id="UP000053447">
    <property type="component" value="Unassembled WGS sequence"/>
</dbReference>
<dbReference type="GO" id="GO:0031965">
    <property type="term" value="C:nuclear membrane"/>
    <property type="evidence" value="ECO:0007669"/>
    <property type="project" value="EnsemblFungi"/>
</dbReference>
<evidence type="ECO:0000313" key="8">
    <source>
        <dbReference type="Proteomes" id="UP000053447"/>
    </source>
</evidence>
<comment type="caution">
    <text evidence="7">The sequence shown here is derived from an EMBL/GenBank/DDBJ whole genome shotgun (WGS) entry which is preliminary data.</text>
</comment>
<feature type="transmembrane region" description="Helical" evidence="6">
    <location>
        <begin position="24"/>
        <end position="42"/>
    </location>
</feature>
<keyword evidence="8" id="KW-1185">Reference proteome</keyword>
<dbReference type="GeneID" id="28940842"/>